<name>A0A2N1JC63_9BASI</name>
<dbReference type="AlphaFoldDB" id="A0A2N1JC63"/>
<reference evidence="2 3" key="1">
    <citation type="submission" date="2017-10" db="EMBL/GenBank/DDBJ databases">
        <title>A novel species of cold-tolerant Malassezia isolated from bats.</title>
        <authorList>
            <person name="Lorch J.M."/>
            <person name="Palmer J.M."/>
            <person name="Vanderwolf K.J."/>
            <person name="Schmidt K.Z."/>
            <person name="Verant M.L."/>
            <person name="Weller T.J."/>
            <person name="Blehert D.S."/>
        </authorList>
    </citation>
    <scope>NUCLEOTIDE SEQUENCE [LARGE SCALE GENOMIC DNA]</scope>
    <source>
        <strain evidence="2 3">NWHC:44797-103</strain>
    </source>
</reference>
<dbReference type="EMBL" id="KZ454990">
    <property type="protein sequence ID" value="PKI84150.1"/>
    <property type="molecule type" value="Genomic_DNA"/>
</dbReference>
<evidence type="ECO:0000313" key="2">
    <source>
        <dbReference type="EMBL" id="PKI84150.1"/>
    </source>
</evidence>
<dbReference type="Proteomes" id="UP000232875">
    <property type="component" value="Unassembled WGS sequence"/>
</dbReference>
<evidence type="ECO:0000256" key="1">
    <source>
        <dbReference type="SAM" id="SignalP"/>
    </source>
</evidence>
<feature type="chain" id="PRO_5014916592" evidence="1">
    <location>
        <begin position="19"/>
        <end position="181"/>
    </location>
</feature>
<gene>
    <name evidence="2" type="ORF">MVES_002120</name>
</gene>
<sequence>MCLLLRVLGCAVGSQAWARALAALGSDDEIEFNAYSDMHYYNARSKGVSFQVEPVAEAGKVLTVDLYNKQPKWGTLTLPIKIIWEEHTFVLEAATTALDMVRAFGEPTRKGGGDAGGTTAKALGPAMWLEWALAAPQGVDAPTLYVLAEYGGEPARAKDRWEAGRGSSAVWATLALSIVPV</sequence>
<protein>
    <submittedName>
        <fullName evidence="2">Uncharacterized protein</fullName>
    </submittedName>
</protein>
<organism evidence="2 3">
    <name type="scientific">Malassezia vespertilionis</name>
    <dbReference type="NCBI Taxonomy" id="2020962"/>
    <lineage>
        <taxon>Eukaryota</taxon>
        <taxon>Fungi</taxon>
        <taxon>Dikarya</taxon>
        <taxon>Basidiomycota</taxon>
        <taxon>Ustilaginomycotina</taxon>
        <taxon>Malasseziomycetes</taxon>
        <taxon>Malasseziales</taxon>
        <taxon>Malasseziaceae</taxon>
        <taxon>Malassezia</taxon>
    </lineage>
</organism>
<evidence type="ECO:0000313" key="3">
    <source>
        <dbReference type="Proteomes" id="UP000232875"/>
    </source>
</evidence>
<proteinExistence type="predicted"/>
<keyword evidence="1" id="KW-0732">Signal</keyword>
<accession>A0A2N1JC63</accession>
<feature type="signal peptide" evidence="1">
    <location>
        <begin position="1"/>
        <end position="18"/>
    </location>
</feature>
<dbReference type="OrthoDB" id="2224399at2759"/>
<keyword evidence="3" id="KW-1185">Reference proteome</keyword>